<evidence type="ECO:0000313" key="5">
    <source>
        <dbReference type="Proteomes" id="UP000014500"/>
    </source>
</evidence>
<feature type="compositionally biased region" description="Basic residues" evidence="2">
    <location>
        <begin position="190"/>
        <end position="207"/>
    </location>
</feature>
<dbReference type="SMART" id="SM00343">
    <property type="entry name" value="ZnF_C2HC"/>
    <property type="match status" value="2"/>
</dbReference>
<dbReference type="Pfam" id="PF00098">
    <property type="entry name" value="zf-CCHC"/>
    <property type="match status" value="2"/>
</dbReference>
<dbReference type="EnsemblMetazoa" id="SMAR003203-RA">
    <property type="protein sequence ID" value="SMAR003203-PA"/>
    <property type="gene ID" value="SMAR003203"/>
</dbReference>
<feature type="domain" description="CCHC-type" evidence="3">
    <location>
        <begin position="166"/>
        <end position="182"/>
    </location>
</feature>
<feature type="region of interest" description="Disordered" evidence="2">
    <location>
        <begin position="181"/>
        <end position="217"/>
    </location>
</feature>
<reference evidence="4" key="2">
    <citation type="submission" date="2015-02" db="UniProtKB">
        <authorList>
            <consortium name="EnsemblMetazoa"/>
        </authorList>
    </citation>
    <scope>IDENTIFICATION</scope>
</reference>
<dbReference type="Gene3D" id="4.10.60.10">
    <property type="entry name" value="Zinc finger, CCHC-type"/>
    <property type="match status" value="2"/>
</dbReference>
<dbReference type="EMBL" id="AFFK01018252">
    <property type="status" value="NOT_ANNOTATED_CDS"/>
    <property type="molecule type" value="Genomic_DNA"/>
</dbReference>
<dbReference type="HOGENOM" id="CLU_1221041_0_0_1"/>
<dbReference type="GO" id="GO:0003676">
    <property type="term" value="F:nucleic acid binding"/>
    <property type="evidence" value="ECO:0007669"/>
    <property type="project" value="InterPro"/>
</dbReference>
<evidence type="ECO:0000256" key="2">
    <source>
        <dbReference type="SAM" id="MobiDB-lite"/>
    </source>
</evidence>
<dbReference type="PROSITE" id="PS50158">
    <property type="entry name" value="ZF_CCHC"/>
    <property type="match status" value="2"/>
</dbReference>
<evidence type="ECO:0000259" key="3">
    <source>
        <dbReference type="PROSITE" id="PS50158"/>
    </source>
</evidence>
<dbReference type="InterPro" id="IPR001878">
    <property type="entry name" value="Znf_CCHC"/>
</dbReference>
<dbReference type="PhylomeDB" id="T1IQ92"/>
<name>T1IQ92_STRMM</name>
<dbReference type="InterPro" id="IPR036875">
    <property type="entry name" value="Znf_CCHC_sf"/>
</dbReference>
<reference evidence="5" key="1">
    <citation type="submission" date="2011-05" db="EMBL/GenBank/DDBJ databases">
        <authorList>
            <person name="Richards S.R."/>
            <person name="Qu J."/>
            <person name="Jiang H."/>
            <person name="Jhangiani S.N."/>
            <person name="Agravi P."/>
            <person name="Goodspeed R."/>
            <person name="Gross S."/>
            <person name="Mandapat C."/>
            <person name="Jackson L."/>
            <person name="Mathew T."/>
            <person name="Pu L."/>
            <person name="Thornton R."/>
            <person name="Saada N."/>
            <person name="Wilczek-Boney K.B."/>
            <person name="Lee S."/>
            <person name="Kovar C."/>
            <person name="Wu Y."/>
            <person name="Scherer S.E."/>
            <person name="Worley K.C."/>
            <person name="Muzny D.M."/>
            <person name="Gibbs R."/>
        </authorList>
    </citation>
    <scope>NUCLEOTIDE SEQUENCE</scope>
    <source>
        <strain evidence="5">Brora</strain>
    </source>
</reference>
<dbReference type="STRING" id="126957.T1IQ92"/>
<dbReference type="SUPFAM" id="SSF57756">
    <property type="entry name" value="Retrovirus zinc finger-like domains"/>
    <property type="match status" value="1"/>
</dbReference>
<evidence type="ECO:0000256" key="1">
    <source>
        <dbReference type="PROSITE-ProRule" id="PRU00047"/>
    </source>
</evidence>
<dbReference type="GO" id="GO:0008270">
    <property type="term" value="F:zinc ion binding"/>
    <property type="evidence" value="ECO:0007669"/>
    <property type="project" value="UniProtKB-KW"/>
</dbReference>
<sequence length="227" mass="26522">MTSELVGIYTKHEHAKELWEAVKKDMADKTEELKIKYGSDLTTLKMTKSEKVEEYFDRAESLNQKCAELGKKFETYEFKHYLVEGVRSEFEVTLKAIRANKALTANEIREILRREEDRNEEEHEKQKSKTSEYAMKAKERNYKNKPKCYKCGKFGHISRECYGETKCYNCNNFGHYAKDCEKPKSESKEHHRGRGRGNFRGRGRGHSSGKQETSMMAEEVEMAMVAE</sequence>
<organism evidence="4 5">
    <name type="scientific">Strigamia maritima</name>
    <name type="common">European centipede</name>
    <name type="synonym">Geophilus maritimus</name>
    <dbReference type="NCBI Taxonomy" id="126957"/>
    <lineage>
        <taxon>Eukaryota</taxon>
        <taxon>Metazoa</taxon>
        <taxon>Ecdysozoa</taxon>
        <taxon>Arthropoda</taxon>
        <taxon>Myriapoda</taxon>
        <taxon>Chilopoda</taxon>
        <taxon>Pleurostigmophora</taxon>
        <taxon>Geophilomorpha</taxon>
        <taxon>Linotaeniidae</taxon>
        <taxon>Strigamia</taxon>
    </lineage>
</organism>
<dbReference type="Proteomes" id="UP000014500">
    <property type="component" value="Unassembled WGS sequence"/>
</dbReference>
<dbReference type="Pfam" id="PF14223">
    <property type="entry name" value="Retrotran_gag_2"/>
    <property type="match status" value="1"/>
</dbReference>
<keyword evidence="5" id="KW-1185">Reference proteome</keyword>
<evidence type="ECO:0000313" key="4">
    <source>
        <dbReference type="EnsemblMetazoa" id="SMAR003203-PA"/>
    </source>
</evidence>
<protein>
    <recommendedName>
        <fullName evidence="3">CCHC-type domain-containing protein</fullName>
    </recommendedName>
</protein>
<keyword evidence="1" id="KW-0862">Zinc</keyword>
<feature type="region of interest" description="Disordered" evidence="2">
    <location>
        <begin position="116"/>
        <end position="135"/>
    </location>
</feature>
<feature type="domain" description="CCHC-type" evidence="3">
    <location>
        <begin position="147"/>
        <end position="161"/>
    </location>
</feature>
<dbReference type="AlphaFoldDB" id="T1IQ92"/>
<keyword evidence="1" id="KW-0479">Metal-binding</keyword>
<accession>T1IQ92</accession>
<keyword evidence="1" id="KW-0863">Zinc-finger</keyword>
<proteinExistence type="predicted"/>